<name>A0ABN8E4F2_9VIBR</name>
<dbReference type="InterPro" id="IPR041492">
    <property type="entry name" value="HAD_2"/>
</dbReference>
<dbReference type="InterPro" id="IPR023198">
    <property type="entry name" value="PGP-like_dom2"/>
</dbReference>
<dbReference type="RefSeq" id="WP_237362326.1">
    <property type="nucleotide sequence ID" value="NZ_CAKLDM010000002.1"/>
</dbReference>
<accession>A0ABN8E4F2</accession>
<dbReference type="InterPro" id="IPR023214">
    <property type="entry name" value="HAD_sf"/>
</dbReference>
<dbReference type="SFLD" id="SFLDS00003">
    <property type="entry name" value="Haloacid_Dehalogenase"/>
    <property type="match status" value="1"/>
</dbReference>
<keyword evidence="1" id="KW-0378">Hydrolase</keyword>
<comment type="caution">
    <text evidence="1">The sequence shown here is derived from an EMBL/GenBank/DDBJ whole genome shotgun (WGS) entry which is preliminary data.</text>
</comment>
<dbReference type="PANTHER" id="PTHR43481">
    <property type="entry name" value="FRUCTOSE-1-PHOSPHATE PHOSPHATASE"/>
    <property type="match status" value="1"/>
</dbReference>
<proteinExistence type="predicted"/>
<dbReference type="PRINTS" id="PR00413">
    <property type="entry name" value="HADHALOGNASE"/>
</dbReference>
<organism evidence="1 2">
    <name type="scientific">Vibrio marisflavi CECT 7928</name>
    <dbReference type="NCBI Taxonomy" id="634439"/>
    <lineage>
        <taxon>Bacteria</taxon>
        <taxon>Pseudomonadati</taxon>
        <taxon>Pseudomonadota</taxon>
        <taxon>Gammaproteobacteria</taxon>
        <taxon>Vibrionales</taxon>
        <taxon>Vibrionaceae</taxon>
        <taxon>Vibrio</taxon>
    </lineage>
</organism>
<dbReference type="EC" id="3.1.3.-" evidence="1"/>
<reference evidence="1" key="1">
    <citation type="submission" date="2021-11" db="EMBL/GenBank/DDBJ databases">
        <authorList>
            <person name="Rodrigo-Torres L."/>
            <person name="Arahal R. D."/>
            <person name="Lucena T."/>
        </authorList>
    </citation>
    <scope>NUCLEOTIDE SEQUENCE</scope>
    <source>
        <strain evidence="1">CECT 7928</strain>
    </source>
</reference>
<dbReference type="Gene3D" id="1.10.150.240">
    <property type="entry name" value="Putative phosphatase, domain 2"/>
    <property type="match status" value="1"/>
</dbReference>
<dbReference type="SUPFAM" id="SSF56784">
    <property type="entry name" value="HAD-like"/>
    <property type="match status" value="1"/>
</dbReference>
<dbReference type="Pfam" id="PF13419">
    <property type="entry name" value="HAD_2"/>
    <property type="match status" value="1"/>
</dbReference>
<dbReference type="SFLD" id="SFLDG01129">
    <property type="entry name" value="C1.5:_HAD__Beta-PGM__Phosphata"/>
    <property type="match status" value="1"/>
</dbReference>
<dbReference type="Proteomes" id="UP000838748">
    <property type="component" value="Unassembled WGS sequence"/>
</dbReference>
<dbReference type="SFLD" id="SFLDG01135">
    <property type="entry name" value="C1.5.6:_HAD__Beta-PGM__Phospha"/>
    <property type="match status" value="1"/>
</dbReference>
<protein>
    <submittedName>
        <fullName evidence="1">Phosphorylated carbohydrates phosphatase</fullName>
        <ecNumber evidence="1">3.1.3.-</ecNumber>
    </submittedName>
</protein>
<dbReference type="NCBIfam" id="TIGR01509">
    <property type="entry name" value="HAD-SF-IA-v3"/>
    <property type="match status" value="1"/>
</dbReference>
<dbReference type="InterPro" id="IPR036412">
    <property type="entry name" value="HAD-like_sf"/>
</dbReference>
<evidence type="ECO:0000313" key="1">
    <source>
        <dbReference type="EMBL" id="CAH0540344.1"/>
    </source>
</evidence>
<dbReference type="Gene3D" id="3.40.50.1000">
    <property type="entry name" value="HAD superfamily/HAD-like"/>
    <property type="match status" value="1"/>
</dbReference>
<dbReference type="GO" id="GO:0016787">
    <property type="term" value="F:hydrolase activity"/>
    <property type="evidence" value="ECO:0007669"/>
    <property type="project" value="UniProtKB-KW"/>
</dbReference>
<sequence>MREYEAYLFDMDGTLVNSEPLKGKALALACKQYDASVDYQIYKDVMGQEWSQVTNHFFQSANISPNREEFNTHFREYYQELLQSHLVLNQGARKYIESLKKAGKKCAVVSSAAKWMIESILTQLEITSLFDAVVGKEDVSAHKPNPEAYNLAVSKLNVTPFQSVIFEDSTVGVKAGVASGNDVIAIRHEFNQNHDLSSALLIIDDFSQL</sequence>
<keyword evidence="2" id="KW-1185">Reference proteome</keyword>
<gene>
    <name evidence="1" type="ORF">VMF7928_02789</name>
</gene>
<evidence type="ECO:0000313" key="2">
    <source>
        <dbReference type="Proteomes" id="UP000838748"/>
    </source>
</evidence>
<dbReference type="InterPro" id="IPR006439">
    <property type="entry name" value="HAD-SF_hydro_IA"/>
</dbReference>
<dbReference type="InterPro" id="IPR051806">
    <property type="entry name" value="HAD-like_SPP"/>
</dbReference>
<dbReference type="PANTHER" id="PTHR43481:SF4">
    <property type="entry name" value="GLYCEROL-1-PHOSPHATE PHOSPHOHYDROLASE 1-RELATED"/>
    <property type="match status" value="1"/>
</dbReference>
<dbReference type="EMBL" id="CAKLDM010000002">
    <property type="protein sequence ID" value="CAH0540344.1"/>
    <property type="molecule type" value="Genomic_DNA"/>
</dbReference>